<evidence type="ECO:0000313" key="4">
    <source>
        <dbReference type="RefSeq" id="XP_056692214.1"/>
    </source>
</evidence>
<keyword evidence="1" id="KW-0812">Transmembrane</keyword>
<evidence type="ECO:0000256" key="1">
    <source>
        <dbReference type="SAM" id="Phobius"/>
    </source>
</evidence>
<reference evidence="4" key="2">
    <citation type="submission" date="2025-08" db="UniProtKB">
        <authorList>
            <consortium name="RefSeq"/>
        </authorList>
    </citation>
    <scope>IDENTIFICATION</scope>
    <source>
        <tissue evidence="4">Leaf</tissue>
    </source>
</reference>
<dbReference type="SUPFAM" id="SSF47954">
    <property type="entry name" value="Cyclin-like"/>
    <property type="match status" value="1"/>
</dbReference>
<keyword evidence="1" id="KW-0472">Membrane</keyword>
<name>A0ABM3R9C2_SPIOL</name>
<dbReference type="GeneID" id="130467659"/>
<evidence type="ECO:0000259" key="2">
    <source>
        <dbReference type="Pfam" id="PF00134"/>
    </source>
</evidence>
<dbReference type="Pfam" id="PF00134">
    <property type="entry name" value="Cyclin_N"/>
    <property type="match status" value="1"/>
</dbReference>
<feature type="transmembrane region" description="Helical" evidence="1">
    <location>
        <begin position="217"/>
        <end position="238"/>
    </location>
</feature>
<dbReference type="InterPro" id="IPR006671">
    <property type="entry name" value="Cyclin_N"/>
</dbReference>
<dbReference type="InterPro" id="IPR036915">
    <property type="entry name" value="Cyclin-like_sf"/>
</dbReference>
<feature type="domain" description="Cyclin N-terminal" evidence="2">
    <location>
        <begin position="1"/>
        <end position="79"/>
    </location>
</feature>
<organism evidence="3 4">
    <name type="scientific">Spinacia oleracea</name>
    <name type="common">Spinach</name>
    <dbReference type="NCBI Taxonomy" id="3562"/>
    <lineage>
        <taxon>Eukaryota</taxon>
        <taxon>Viridiplantae</taxon>
        <taxon>Streptophyta</taxon>
        <taxon>Embryophyta</taxon>
        <taxon>Tracheophyta</taxon>
        <taxon>Spermatophyta</taxon>
        <taxon>Magnoliopsida</taxon>
        <taxon>eudicotyledons</taxon>
        <taxon>Gunneridae</taxon>
        <taxon>Pentapetalae</taxon>
        <taxon>Caryophyllales</taxon>
        <taxon>Chenopodiaceae</taxon>
        <taxon>Chenopodioideae</taxon>
        <taxon>Anserineae</taxon>
        <taxon>Spinacia</taxon>
    </lineage>
</organism>
<accession>A0ABM3R9C2</accession>
<dbReference type="Proteomes" id="UP000813463">
    <property type="component" value="Chromosome 2"/>
</dbReference>
<keyword evidence="1" id="KW-1133">Transmembrane helix</keyword>
<protein>
    <submittedName>
        <fullName evidence="4">G2/mitotic-specific cyclin S13-6-like</fullName>
    </submittedName>
</protein>
<sequence length="248" mass="27852">MRMILSDWLAEVHNKLELRVSTRLFCGRNFSKKASHLNVLLACKYEEIRMPEVNNFMSMSDNTYTHEHVLSTEKGVLREVSLGSHGNVQSSNQILNGEFMGNSHVLTGLMGVAVSLLPPCYVSNRAGLQIRCKLAGSGLLYLDRDWFCSHCSFKFWLLSHLTDLFASLLSRKTWITYSGNIYLASNLSLLYKGTAERLIGDAAKNQAYEFCVGNLNIVYLDVLVVIIWLIIFSVWKIVEGCVSGVSSL</sequence>
<gene>
    <name evidence="4" type="primary">LOC130467659</name>
</gene>
<dbReference type="RefSeq" id="XP_056692214.1">
    <property type="nucleotide sequence ID" value="XM_056836236.1"/>
</dbReference>
<dbReference type="Gene3D" id="1.10.472.10">
    <property type="entry name" value="Cyclin-like"/>
    <property type="match status" value="1"/>
</dbReference>
<keyword evidence="3" id="KW-1185">Reference proteome</keyword>
<reference evidence="3" key="1">
    <citation type="journal article" date="2021" name="Nat. Commun.">
        <title>Genomic analyses provide insights into spinach domestication and the genetic basis of agronomic traits.</title>
        <authorList>
            <person name="Cai X."/>
            <person name="Sun X."/>
            <person name="Xu C."/>
            <person name="Sun H."/>
            <person name="Wang X."/>
            <person name="Ge C."/>
            <person name="Zhang Z."/>
            <person name="Wang Q."/>
            <person name="Fei Z."/>
            <person name="Jiao C."/>
            <person name="Wang Q."/>
        </authorList>
    </citation>
    <scope>NUCLEOTIDE SEQUENCE [LARGE SCALE GENOMIC DNA]</scope>
    <source>
        <strain evidence="3">cv. Varoflay</strain>
    </source>
</reference>
<evidence type="ECO:0000313" key="3">
    <source>
        <dbReference type="Proteomes" id="UP000813463"/>
    </source>
</evidence>
<proteinExistence type="predicted"/>